<comment type="caution">
    <text evidence="1">The sequence shown here is derived from an EMBL/GenBank/DDBJ whole genome shotgun (WGS) entry which is preliminary data.</text>
</comment>
<accession>A0ABU2CZT3</accession>
<dbReference type="RefSeq" id="WP_310575124.1">
    <property type="nucleotide sequence ID" value="NZ_JAVKPK010000013.1"/>
</dbReference>
<gene>
    <name evidence="1" type="ORF">RG963_04680</name>
</gene>
<sequence>MGIDKEDKLMYKDIFPEMAEFRWVAEDFENLNCDVSIYKIYSSKKVEFFI</sequence>
<protein>
    <submittedName>
        <fullName evidence="1">Uncharacterized protein</fullName>
    </submittedName>
</protein>
<evidence type="ECO:0000313" key="1">
    <source>
        <dbReference type="EMBL" id="MDR7665097.1"/>
    </source>
</evidence>
<reference evidence="2" key="1">
    <citation type="submission" date="2023-07" db="EMBL/GenBank/DDBJ databases">
        <title>Whole-genome sequencing of a new Methanosarcina sp. Z-7115.</title>
        <authorList>
            <person name="Zhilina T.N."/>
            <person name="Merkel A.Y."/>
        </authorList>
    </citation>
    <scope>NUCLEOTIDE SEQUENCE [LARGE SCALE GENOMIC DNA]</scope>
    <source>
        <strain evidence="2">Z-7115</strain>
    </source>
</reference>
<name>A0ABU2CZT3_9EURY</name>
<dbReference type="Proteomes" id="UP001246244">
    <property type="component" value="Unassembled WGS sequence"/>
</dbReference>
<keyword evidence="2" id="KW-1185">Reference proteome</keyword>
<organism evidence="1 2">
    <name type="scientific">Methanosarcina baikalica</name>
    <dbReference type="NCBI Taxonomy" id="3073890"/>
    <lineage>
        <taxon>Archaea</taxon>
        <taxon>Methanobacteriati</taxon>
        <taxon>Methanobacteriota</taxon>
        <taxon>Stenosarchaea group</taxon>
        <taxon>Methanomicrobia</taxon>
        <taxon>Methanosarcinales</taxon>
        <taxon>Methanosarcinaceae</taxon>
        <taxon>Methanosarcina</taxon>
    </lineage>
</organism>
<evidence type="ECO:0000313" key="2">
    <source>
        <dbReference type="Proteomes" id="UP001246244"/>
    </source>
</evidence>
<dbReference type="EMBL" id="JAVKPK010000013">
    <property type="protein sequence ID" value="MDR7665097.1"/>
    <property type="molecule type" value="Genomic_DNA"/>
</dbReference>
<proteinExistence type="predicted"/>